<reference evidence="1" key="1">
    <citation type="submission" date="2023-07" db="EMBL/GenBank/DDBJ databases">
        <authorList>
            <consortium name="AG Swart"/>
            <person name="Singh M."/>
            <person name="Singh A."/>
            <person name="Seah K."/>
            <person name="Emmerich C."/>
        </authorList>
    </citation>
    <scope>NUCLEOTIDE SEQUENCE</scope>
    <source>
        <strain evidence="1">DP1</strain>
    </source>
</reference>
<evidence type="ECO:0000313" key="1">
    <source>
        <dbReference type="EMBL" id="CAI2384005.1"/>
    </source>
</evidence>
<gene>
    <name evidence="1" type="ORF">ECRASSUSDP1_LOCUS25524</name>
</gene>
<keyword evidence="2" id="KW-1185">Reference proteome</keyword>
<organism evidence="1 2">
    <name type="scientific">Euplotes crassus</name>
    <dbReference type="NCBI Taxonomy" id="5936"/>
    <lineage>
        <taxon>Eukaryota</taxon>
        <taxon>Sar</taxon>
        <taxon>Alveolata</taxon>
        <taxon>Ciliophora</taxon>
        <taxon>Intramacronucleata</taxon>
        <taxon>Spirotrichea</taxon>
        <taxon>Hypotrichia</taxon>
        <taxon>Euplotida</taxon>
        <taxon>Euplotidae</taxon>
        <taxon>Moneuplotes</taxon>
    </lineage>
</organism>
<proteinExistence type="predicted"/>
<name>A0AAD2D906_EUPCR</name>
<evidence type="ECO:0000313" key="2">
    <source>
        <dbReference type="Proteomes" id="UP001295684"/>
    </source>
</evidence>
<dbReference type="EMBL" id="CAMPGE010026311">
    <property type="protein sequence ID" value="CAI2384005.1"/>
    <property type="molecule type" value="Genomic_DNA"/>
</dbReference>
<protein>
    <submittedName>
        <fullName evidence="1">Uncharacterized protein</fullName>
    </submittedName>
</protein>
<dbReference type="AlphaFoldDB" id="A0AAD2D906"/>
<comment type="caution">
    <text evidence="1">The sequence shown here is derived from an EMBL/GenBank/DDBJ whole genome shotgun (WGS) entry which is preliminary data.</text>
</comment>
<dbReference type="Proteomes" id="UP001295684">
    <property type="component" value="Unassembled WGS sequence"/>
</dbReference>
<accession>A0AAD2D906</accession>
<sequence length="538" mass="61937">MVASDKYSFGNESKETIELLKKYYPLGNLLVESVTLVRSPKAVYSKSLAEESMKRTNEVVDTILEILGLECQQISNYKYLVPPVVKLEKHYIRGHERLYLTKDVDIDEELFALDYYSFINMFDRIMCTKITQTLEKFIEEFINHGNSLPEQLEEITIIASTPSYEAEEAKEQCDVTQLMDVIEPQHKLKFIFKELYSLQSKNILAILSSLRKEEGVQVHVEFTNRNKDVFILHCSHCMLCFSAEDTTKMAYFKDVRIDCGIEDITFSSDNEYILIPSASSLKGATLSECPSERESSAFAIFFNPIDERSRMVAVKVSDITNLSFKKLIEKLSIQPEVGEKVKEKNKTGVLIQNWMKLPSLLESGCSLDLSLKISKHDYKILRSVPNNVKINSLSLLIPNTLYSGYGDTDVLIDQFSTLLDTKRLVKLTIDNLQSLNTTFLMRFIEFYFTERGNKLTELVIQGEPDLFELVLNDSTKNAYTLTLKPLKNDFLKLSTEDKKLKNLKHRRIVFCDEAFTRCRCCTSGMVDERYRFYSNTLI</sequence>